<comment type="caution">
    <text evidence="6">The sequence shown here is derived from an EMBL/GenBank/DDBJ whole genome shotgun (WGS) entry which is preliminary data.</text>
</comment>
<dbReference type="AlphaFoldDB" id="A0A855XS75"/>
<sequence length="556" mass="60957">MGPAGIYTQISGNAPVSTYERALKQYKIILRARYLINLETDFRQPKATPGSEQTPVVSWNYRSVERMYMRMRELQVNTRYGTVQGELLHGASVWKGVPYAKPPVGELRFQAPVPPESWDGLREAKQFGPENIQPRNPQAEGLSGQSPVESEDSLYLNIWAPEKESHDPLPVMVWIHGGSFVSGAGSQPMYDGTQLVLRGDVIVVTINYRLGPLGFLHLAPLGEGFASNVGLLDQIAALQWVRDNIEAFGGDSHNVTVFGESAGSMSIAALMAMPAAKGLFHRAIMQSGASQVMPAEQASAICEGMLKVLGVTPDDLHKLKTIPVEQIIAAGETVKQQSGAGMALLFQPVLDGDTLPNSPLQAVEKGAAQDIPVLIGTTLHEGSLFIQPQVPYSEEINMVKAVDFMTPDLENRAAIADSYPKTADGQAQVMTDLFFWRSAVQYAAAQQKHAPVWMYRFDWVMPEHPLLQKSIHSIDIFFAFNTLPVLKFMNAEPDAAAAELAGKVQDAWISFAKQGKPETAGVNWPAYEDDRATLIFNHEVELVHDPEASKRKLLGL</sequence>
<evidence type="ECO:0000259" key="5">
    <source>
        <dbReference type="Pfam" id="PF00135"/>
    </source>
</evidence>
<proteinExistence type="inferred from homology"/>
<dbReference type="EC" id="3.1.1.-" evidence="3"/>
<dbReference type="SUPFAM" id="SSF53474">
    <property type="entry name" value="alpha/beta-Hydrolases"/>
    <property type="match status" value="1"/>
</dbReference>
<evidence type="ECO:0000256" key="3">
    <source>
        <dbReference type="RuleBase" id="RU361235"/>
    </source>
</evidence>
<evidence type="ECO:0000256" key="2">
    <source>
        <dbReference type="ARBA" id="ARBA00022801"/>
    </source>
</evidence>
<dbReference type="PANTHER" id="PTHR11559">
    <property type="entry name" value="CARBOXYLESTERASE"/>
    <property type="match status" value="1"/>
</dbReference>
<organism evidence="6 7">
    <name type="scientific">Paenibacillus pabuli</name>
    <dbReference type="NCBI Taxonomy" id="1472"/>
    <lineage>
        <taxon>Bacteria</taxon>
        <taxon>Bacillati</taxon>
        <taxon>Bacillota</taxon>
        <taxon>Bacilli</taxon>
        <taxon>Bacillales</taxon>
        <taxon>Paenibacillaceae</taxon>
        <taxon>Paenibacillus</taxon>
    </lineage>
</organism>
<dbReference type="EMBL" id="QGTZ01000008">
    <property type="protein sequence ID" value="PWW38010.1"/>
    <property type="molecule type" value="Genomic_DNA"/>
</dbReference>
<reference evidence="6 7" key="1">
    <citation type="submission" date="2018-05" db="EMBL/GenBank/DDBJ databases">
        <title>Freshwater and sediment microbial communities from various areas in North America, analyzing microbe dynamics in response to fracking.</title>
        <authorList>
            <person name="Lamendella R."/>
        </authorList>
    </citation>
    <scope>NUCLEOTIDE SEQUENCE [LARGE SCALE GENOMIC DNA]</scope>
    <source>
        <strain evidence="6 7">DB-3</strain>
    </source>
</reference>
<dbReference type="GO" id="GO:0016787">
    <property type="term" value="F:hydrolase activity"/>
    <property type="evidence" value="ECO:0007669"/>
    <property type="project" value="UniProtKB-KW"/>
</dbReference>
<accession>A0A855XS75</accession>
<gene>
    <name evidence="6" type="ORF">DET56_108203</name>
</gene>
<evidence type="ECO:0000256" key="1">
    <source>
        <dbReference type="ARBA" id="ARBA00005964"/>
    </source>
</evidence>
<dbReference type="PROSITE" id="PS00122">
    <property type="entry name" value="CARBOXYLESTERASE_B_1"/>
    <property type="match status" value="1"/>
</dbReference>
<feature type="region of interest" description="Disordered" evidence="4">
    <location>
        <begin position="128"/>
        <end position="147"/>
    </location>
</feature>
<comment type="similarity">
    <text evidence="1 3">Belongs to the type-B carboxylesterase/lipase family.</text>
</comment>
<name>A0A855XS75_9BACL</name>
<evidence type="ECO:0000313" key="7">
    <source>
        <dbReference type="Proteomes" id="UP000247078"/>
    </source>
</evidence>
<dbReference type="InterPro" id="IPR050309">
    <property type="entry name" value="Type-B_Carboxylest/Lipase"/>
</dbReference>
<dbReference type="Gene3D" id="3.40.50.1820">
    <property type="entry name" value="alpha/beta hydrolase"/>
    <property type="match status" value="1"/>
</dbReference>
<protein>
    <recommendedName>
        <fullName evidence="3">Carboxylic ester hydrolase</fullName>
        <ecNumber evidence="3">3.1.1.-</ecNumber>
    </recommendedName>
</protein>
<dbReference type="InterPro" id="IPR002018">
    <property type="entry name" value="CarbesteraseB"/>
</dbReference>
<dbReference type="Pfam" id="PF00135">
    <property type="entry name" value="COesterase"/>
    <property type="match status" value="1"/>
</dbReference>
<dbReference type="InterPro" id="IPR019826">
    <property type="entry name" value="Carboxylesterase_B_AS"/>
</dbReference>
<keyword evidence="2 3" id="KW-0378">Hydrolase</keyword>
<dbReference type="InterPro" id="IPR029058">
    <property type="entry name" value="AB_hydrolase_fold"/>
</dbReference>
<dbReference type="Proteomes" id="UP000247078">
    <property type="component" value="Unassembled WGS sequence"/>
</dbReference>
<evidence type="ECO:0000256" key="4">
    <source>
        <dbReference type="SAM" id="MobiDB-lite"/>
    </source>
</evidence>
<feature type="domain" description="Carboxylesterase type B" evidence="5">
    <location>
        <begin position="74"/>
        <end position="532"/>
    </location>
</feature>
<evidence type="ECO:0000313" key="6">
    <source>
        <dbReference type="EMBL" id="PWW38010.1"/>
    </source>
</evidence>